<dbReference type="Pfam" id="PF02463">
    <property type="entry name" value="SMC_N"/>
    <property type="match status" value="1"/>
</dbReference>
<dbReference type="GO" id="GO:0006310">
    <property type="term" value="P:DNA recombination"/>
    <property type="evidence" value="ECO:0007669"/>
    <property type="project" value="InterPro"/>
</dbReference>
<keyword evidence="4" id="KW-0547">Nucleotide-binding</keyword>
<evidence type="ECO:0000256" key="2">
    <source>
        <dbReference type="ARBA" id="ARBA00009441"/>
    </source>
</evidence>
<dbReference type="Gene3D" id="3.40.50.300">
    <property type="entry name" value="P-loop containing nucleotide triphosphate hydrolases"/>
    <property type="match status" value="2"/>
</dbReference>
<evidence type="ECO:0000256" key="5">
    <source>
        <dbReference type="ARBA" id="ARBA00022763"/>
    </source>
</evidence>
<dbReference type="OrthoDB" id="9806954at2"/>
<evidence type="ECO:0000313" key="11">
    <source>
        <dbReference type="EMBL" id="OBX76071.1"/>
    </source>
</evidence>
<feature type="domain" description="RecF/RecN/SMC N-terminal" evidence="10">
    <location>
        <begin position="6"/>
        <end position="525"/>
    </location>
</feature>
<name>A0A1B8QAF0_9GAMM</name>
<sequence length="568" mass="62009">MLIELTLRNLALIEQAQLTLGTGFHVITGETGAGKSLLLDALALCVGGRTDGGLIRHGSTSAEVVAEFDVRALPLVQAWLTEQAYDDDDGRILLRRQLSQQGNSVRSKAWLNGTPISLNELKTLGSLLVNIHSQHAQHSLLRPQFVLEWLDSAAGLQTQAHAVRQAFGTYEHLKQQAERHAQDDKLRQQQLALLNNQLADVEPLLALDYAALEAEYDELSNLDALMQQAALAVGLLDNDSDTPDAMQALSRAIKICEPQSSVSAVYAECVEQLYHAQSLVEQVAVSLRDYAEGQSLDPERLAQLDEQLATFHRLARKYHTAPNELLTLAQAWQSELDALNAMPTPEALAEQIAAAYDDYLTLANALDAQRQAHAPALSRELVTRLQTLALPNVQAEFAFSPITPQRDGISHVELLFSANVGMPMQPLHKIASGGELSRLALVMQVIEAQRQSHHQGATDDGIGLPAKQLLVFDEVDVGISGGTAQVVGELLRELGQDQQILAITHQAQVAAQAHQHILVYKTQHDQAQSHLEYLTGEAQVQELARMSGGVQITDTTLEHARSLLASRH</sequence>
<dbReference type="EMBL" id="LZMZ01000033">
    <property type="protein sequence ID" value="OBX76071.1"/>
    <property type="molecule type" value="Genomic_DNA"/>
</dbReference>
<evidence type="ECO:0000256" key="7">
    <source>
        <dbReference type="ARBA" id="ARBA00023204"/>
    </source>
</evidence>
<reference evidence="11 12" key="1">
    <citation type="submission" date="2016-06" db="EMBL/GenBank/DDBJ databases">
        <title>Draft genome of Moraxella atlantae CCUG 66109.</title>
        <authorList>
            <person name="Salva-Serra F."/>
            <person name="Engstrom-Jakobsson H."/>
            <person name="Thorell K."/>
            <person name="Gonzales-Siles L."/>
            <person name="Karlsson R."/>
            <person name="Boulund F."/>
            <person name="Engstrand L."/>
            <person name="Kristiansson E."/>
            <person name="Moore E."/>
        </authorList>
    </citation>
    <scope>NUCLEOTIDE SEQUENCE [LARGE SCALE GENOMIC DNA]</scope>
    <source>
        <strain evidence="11 12">CCUG 66109</strain>
    </source>
</reference>
<protein>
    <recommendedName>
        <fullName evidence="3 9">DNA repair protein RecN</fullName>
    </recommendedName>
    <alternativeName>
        <fullName evidence="8 9">Recombination protein N</fullName>
    </alternativeName>
</protein>
<comment type="function">
    <text evidence="1 9">May be involved in recombinational repair of damaged DNA.</text>
</comment>
<dbReference type="PANTHER" id="PTHR11059">
    <property type="entry name" value="DNA REPAIR PROTEIN RECN"/>
    <property type="match status" value="1"/>
</dbReference>
<keyword evidence="7 9" id="KW-0234">DNA repair</keyword>
<organism evidence="11 12">
    <name type="scientific">Faucicola atlantae</name>
    <dbReference type="NCBI Taxonomy" id="34059"/>
    <lineage>
        <taxon>Bacteria</taxon>
        <taxon>Pseudomonadati</taxon>
        <taxon>Pseudomonadota</taxon>
        <taxon>Gammaproteobacteria</taxon>
        <taxon>Moraxellales</taxon>
        <taxon>Moraxellaceae</taxon>
        <taxon>Faucicola</taxon>
    </lineage>
</organism>
<dbReference type="CDD" id="cd03241">
    <property type="entry name" value="ABC_RecN"/>
    <property type="match status" value="1"/>
</dbReference>
<evidence type="ECO:0000256" key="9">
    <source>
        <dbReference type="PIRNR" id="PIRNR003128"/>
    </source>
</evidence>
<dbReference type="GO" id="GO:0005524">
    <property type="term" value="F:ATP binding"/>
    <property type="evidence" value="ECO:0007669"/>
    <property type="project" value="UniProtKB-KW"/>
</dbReference>
<proteinExistence type="inferred from homology"/>
<dbReference type="InterPro" id="IPR004604">
    <property type="entry name" value="DNA_recomb/repair_RecN"/>
</dbReference>
<evidence type="ECO:0000259" key="10">
    <source>
        <dbReference type="Pfam" id="PF02463"/>
    </source>
</evidence>
<gene>
    <name evidence="11" type="ORF">A9308_09090</name>
</gene>
<dbReference type="GO" id="GO:0009432">
    <property type="term" value="P:SOS response"/>
    <property type="evidence" value="ECO:0007669"/>
    <property type="project" value="TreeGrafter"/>
</dbReference>
<dbReference type="Proteomes" id="UP000092508">
    <property type="component" value="Unassembled WGS sequence"/>
</dbReference>
<evidence type="ECO:0000313" key="12">
    <source>
        <dbReference type="Proteomes" id="UP000092508"/>
    </source>
</evidence>
<dbReference type="GO" id="GO:0043590">
    <property type="term" value="C:bacterial nucleoid"/>
    <property type="evidence" value="ECO:0007669"/>
    <property type="project" value="TreeGrafter"/>
</dbReference>
<dbReference type="RefSeq" id="WP_067237920.1">
    <property type="nucleotide sequence ID" value="NZ_LZMZ01000033.1"/>
</dbReference>
<dbReference type="InterPro" id="IPR003395">
    <property type="entry name" value="RecF/RecN/SMC_N"/>
</dbReference>
<dbReference type="STRING" id="34059.A9308_09090"/>
<evidence type="ECO:0000256" key="6">
    <source>
        <dbReference type="ARBA" id="ARBA00022840"/>
    </source>
</evidence>
<evidence type="ECO:0000256" key="3">
    <source>
        <dbReference type="ARBA" id="ARBA00021315"/>
    </source>
</evidence>
<evidence type="ECO:0000256" key="8">
    <source>
        <dbReference type="ARBA" id="ARBA00033408"/>
    </source>
</evidence>
<dbReference type="SUPFAM" id="SSF52540">
    <property type="entry name" value="P-loop containing nucleoside triphosphate hydrolases"/>
    <property type="match status" value="1"/>
</dbReference>
<comment type="caution">
    <text evidence="11">The sequence shown here is derived from an EMBL/GenBank/DDBJ whole genome shotgun (WGS) entry which is preliminary data.</text>
</comment>
<evidence type="ECO:0000256" key="4">
    <source>
        <dbReference type="ARBA" id="ARBA00022741"/>
    </source>
</evidence>
<dbReference type="AlphaFoldDB" id="A0A1B8QAF0"/>
<evidence type="ECO:0000256" key="1">
    <source>
        <dbReference type="ARBA" id="ARBA00003618"/>
    </source>
</evidence>
<dbReference type="GO" id="GO:0006281">
    <property type="term" value="P:DNA repair"/>
    <property type="evidence" value="ECO:0007669"/>
    <property type="project" value="UniProtKB-KW"/>
</dbReference>
<comment type="similarity">
    <text evidence="2 9">Belongs to the RecN family.</text>
</comment>
<dbReference type="InterPro" id="IPR027417">
    <property type="entry name" value="P-loop_NTPase"/>
</dbReference>
<accession>A0A1B8QAF0</accession>
<dbReference type="PANTHER" id="PTHR11059:SF0">
    <property type="entry name" value="DNA REPAIR PROTEIN RECN"/>
    <property type="match status" value="1"/>
</dbReference>
<keyword evidence="6" id="KW-0067">ATP-binding</keyword>
<dbReference type="PIRSF" id="PIRSF003128">
    <property type="entry name" value="RecN"/>
    <property type="match status" value="1"/>
</dbReference>
<keyword evidence="5 9" id="KW-0227">DNA damage</keyword>
<dbReference type="NCBIfam" id="TIGR00634">
    <property type="entry name" value="recN"/>
    <property type="match status" value="1"/>
</dbReference>